<feature type="region of interest" description="Disordered" evidence="1">
    <location>
        <begin position="151"/>
        <end position="180"/>
    </location>
</feature>
<reference evidence="2" key="2">
    <citation type="journal article" date="2021" name="J Anim Sci Technol">
        <title>Complete genome sequence of Paenibacillus konkukensis sp. nov. SK3146 as a potential probiotic strain.</title>
        <authorList>
            <person name="Jung H.I."/>
            <person name="Park S."/>
            <person name="Niu K.M."/>
            <person name="Lee S.W."/>
            <person name="Kothari D."/>
            <person name="Yi K.J."/>
            <person name="Kim S.K."/>
        </authorList>
    </citation>
    <scope>NUCLEOTIDE SEQUENCE</scope>
    <source>
        <strain evidence="2">SK3146</strain>
    </source>
</reference>
<proteinExistence type="predicted"/>
<protein>
    <submittedName>
        <fullName evidence="2">Uncharacterized protein</fullName>
    </submittedName>
</protein>
<gene>
    <name evidence="2" type="ORF">SK3146_02794</name>
</gene>
<evidence type="ECO:0000313" key="3">
    <source>
        <dbReference type="Proteomes" id="UP001057134"/>
    </source>
</evidence>
<dbReference type="EMBL" id="CP027059">
    <property type="protein sequence ID" value="UQZ83607.1"/>
    <property type="molecule type" value="Genomic_DNA"/>
</dbReference>
<dbReference type="Proteomes" id="UP001057134">
    <property type="component" value="Chromosome"/>
</dbReference>
<evidence type="ECO:0000313" key="2">
    <source>
        <dbReference type="EMBL" id="UQZ83607.1"/>
    </source>
</evidence>
<keyword evidence="3" id="KW-1185">Reference proteome</keyword>
<feature type="region of interest" description="Disordered" evidence="1">
    <location>
        <begin position="79"/>
        <end position="110"/>
    </location>
</feature>
<dbReference type="RefSeq" id="WP_249865611.1">
    <property type="nucleotide sequence ID" value="NZ_CP027059.1"/>
</dbReference>
<name>A0ABY4RMA1_9BACL</name>
<evidence type="ECO:0000256" key="1">
    <source>
        <dbReference type="SAM" id="MobiDB-lite"/>
    </source>
</evidence>
<accession>A0ABY4RMA1</accession>
<organism evidence="2 3">
    <name type="scientific">Paenibacillus konkukensis</name>
    <dbReference type="NCBI Taxonomy" id="2020716"/>
    <lineage>
        <taxon>Bacteria</taxon>
        <taxon>Bacillati</taxon>
        <taxon>Bacillota</taxon>
        <taxon>Bacilli</taxon>
        <taxon>Bacillales</taxon>
        <taxon>Paenibacillaceae</taxon>
        <taxon>Paenibacillus</taxon>
    </lineage>
</organism>
<reference evidence="2" key="1">
    <citation type="submission" date="2018-02" db="EMBL/GenBank/DDBJ databases">
        <authorList>
            <person name="Kim S.-K."/>
            <person name="Jung H.-I."/>
            <person name="Lee S.-W."/>
        </authorList>
    </citation>
    <scope>NUCLEOTIDE SEQUENCE</scope>
    <source>
        <strain evidence="2">SK3146</strain>
    </source>
</reference>
<sequence length="261" mass="27110">MIMSIAQVTRTYRTNALWQHHDDYGRRQAGAVRSVIRPRPADTPAADRATAFEPQAYAAARHLAEVIFAARQAKDLADARSAATEADSDETAHSSGTQAAPLQEREEGLAAAHGAERLKESCKQLQAAVTAASPWLDAGAASEALSGLSLRRRTAQPDDDSGALQPPSGSSGAGNADTSASASVAADAPLTDACCADAEGLAAALSAAAGQLLSRPPGRLLDPNAPTLRSFAHYGFNCWDGGKPQAYLPVPLAGLLLNRYL</sequence>